<reference evidence="1 2" key="1">
    <citation type="submission" date="2023-09" db="EMBL/GenBank/DDBJ databases">
        <title>Thalassobella suaedae gen. nov., sp. nov., a marine bacterium of the family Flavobacteriaceae isolated from a halophyte Suaeda japonica.</title>
        <authorList>
            <person name="Lee S.Y."/>
            <person name="Hwang C.Y."/>
        </authorList>
    </citation>
    <scope>NUCLEOTIDE SEQUENCE [LARGE SCALE GENOMIC DNA]</scope>
    <source>
        <strain evidence="1 2">HL-DH14</strain>
    </source>
</reference>
<evidence type="ECO:0000313" key="2">
    <source>
        <dbReference type="Proteomes" id="UP001302806"/>
    </source>
</evidence>
<evidence type="ECO:0000313" key="1">
    <source>
        <dbReference type="EMBL" id="WNH10003.1"/>
    </source>
</evidence>
<accession>A0ABY9XVL8</accession>
<gene>
    <name evidence="1" type="ORF">RHP51_04720</name>
</gene>
<name>A0ABY9XVL8_9FLAO</name>
<organism evidence="1 2">
    <name type="scientific">Thalassobellus suaedae</name>
    <dbReference type="NCBI Taxonomy" id="3074124"/>
    <lineage>
        <taxon>Bacteria</taxon>
        <taxon>Pseudomonadati</taxon>
        <taxon>Bacteroidota</taxon>
        <taxon>Flavobacteriia</taxon>
        <taxon>Flavobacteriales</taxon>
        <taxon>Flavobacteriaceae</taxon>
        <taxon>Thalassobellus</taxon>
    </lineage>
</organism>
<proteinExistence type="predicted"/>
<sequence length="88" mass="10357">MKQPHDNFHPDDFKKSPSKINTKYLGLRIIAFIPKLAFTLFWFLLIGFMVSVKWLIFGSVELYFGKGGKDDLVRLIEQNEKIIKHFKL</sequence>
<dbReference type="EMBL" id="CP134537">
    <property type="protein sequence ID" value="WNH10003.1"/>
    <property type="molecule type" value="Genomic_DNA"/>
</dbReference>
<protein>
    <submittedName>
        <fullName evidence="1">Uncharacterized protein</fullName>
    </submittedName>
</protein>
<dbReference type="RefSeq" id="WP_415866352.1">
    <property type="nucleotide sequence ID" value="NZ_CP134537.1"/>
</dbReference>
<dbReference type="Proteomes" id="UP001302806">
    <property type="component" value="Chromosome"/>
</dbReference>